<proteinExistence type="predicted"/>
<organism evidence="2 3">
    <name type="scientific">Allacma fusca</name>
    <dbReference type="NCBI Taxonomy" id="39272"/>
    <lineage>
        <taxon>Eukaryota</taxon>
        <taxon>Metazoa</taxon>
        <taxon>Ecdysozoa</taxon>
        <taxon>Arthropoda</taxon>
        <taxon>Hexapoda</taxon>
        <taxon>Collembola</taxon>
        <taxon>Symphypleona</taxon>
        <taxon>Sminthuridae</taxon>
        <taxon>Allacma</taxon>
    </lineage>
</organism>
<dbReference type="Proteomes" id="UP000708208">
    <property type="component" value="Unassembled WGS sequence"/>
</dbReference>
<dbReference type="GO" id="GO:0006749">
    <property type="term" value="P:glutathione metabolic process"/>
    <property type="evidence" value="ECO:0007669"/>
    <property type="project" value="TreeGrafter"/>
</dbReference>
<evidence type="ECO:0000313" key="2">
    <source>
        <dbReference type="EMBL" id="CAG7838283.1"/>
    </source>
</evidence>
<name>A0A8J2LUE4_9HEXA</name>
<feature type="non-terminal residue" evidence="2">
    <location>
        <position position="1"/>
    </location>
</feature>
<dbReference type="InterPro" id="IPR050213">
    <property type="entry name" value="GST_superfamily"/>
</dbReference>
<sequence>GKSPIPDEIKARLRYGQVPLLEFDGKRLVQSHAIFRYLAQQFKLTGNDEFEAAQCDEIIDAVKDVQQLFITAYVDKDETRKAEGLKAAEVAANTPPGNSPIPDEVKARLKFGQVPLLEFNGKRLVQSQAIFRYLAKQFNLTGKDEFEAAQCDEVVDAVKDTYQVFMPVFFEKDDSKKAEAMSAAVTSAKTRFISKFNELIEKEIKARLNYKQLPLLEFEDKRLVQSCAIFRYLANQFGLTGKDDFESAQCDEIVEAIKDIFALFWPIMSSKGDKAEALKAAVEKAQKQFLS</sequence>
<evidence type="ECO:0000259" key="1">
    <source>
        <dbReference type="PROSITE" id="PS50404"/>
    </source>
</evidence>
<dbReference type="EMBL" id="CAJVCH010571693">
    <property type="protein sequence ID" value="CAG7838283.1"/>
    <property type="molecule type" value="Genomic_DNA"/>
</dbReference>
<dbReference type="GO" id="GO:0004364">
    <property type="term" value="F:glutathione transferase activity"/>
    <property type="evidence" value="ECO:0007669"/>
    <property type="project" value="UniProtKB-ARBA"/>
</dbReference>
<dbReference type="PANTHER" id="PTHR11571:SF150">
    <property type="entry name" value="GLUTATHIONE S-TRANSFERASE"/>
    <property type="match status" value="1"/>
</dbReference>
<dbReference type="InterPro" id="IPR004045">
    <property type="entry name" value="Glutathione_S-Trfase_N"/>
</dbReference>
<evidence type="ECO:0000313" key="3">
    <source>
        <dbReference type="Proteomes" id="UP000708208"/>
    </source>
</evidence>
<dbReference type="OrthoDB" id="414243at2759"/>
<feature type="domain" description="GST N-terminal" evidence="1">
    <location>
        <begin position="1"/>
        <end position="46"/>
    </location>
</feature>
<dbReference type="PROSITE" id="PS50404">
    <property type="entry name" value="GST_NTER"/>
    <property type="match status" value="3"/>
</dbReference>
<feature type="domain" description="GST N-terminal" evidence="1">
    <location>
        <begin position="165"/>
        <end position="241"/>
    </location>
</feature>
<accession>A0A8J2LUE4</accession>
<reference evidence="2" key="1">
    <citation type="submission" date="2021-06" db="EMBL/GenBank/DDBJ databases">
        <authorList>
            <person name="Hodson N. C."/>
            <person name="Mongue J. A."/>
            <person name="Jaron S. K."/>
        </authorList>
    </citation>
    <scope>NUCLEOTIDE SEQUENCE</scope>
</reference>
<dbReference type="PANTHER" id="PTHR11571">
    <property type="entry name" value="GLUTATHIONE S-TRANSFERASE"/>
    <property type="match status" value="1"/>
</dbReference>
<keyword evidence="3" id="KW-1185">Reference proteome</keyword>
<feature type="non-terminal residue" evidence="2">
    <location>
        <position position="291"/>
    </location>
</feature>
<gene>
    <name evidence="2" type="ORF">AFUS01_LOCUS47269</name>
</gene>
<comment type="caution">
    <text evidence="2">The sequence shown here is derived from an EMBL/GenBank/DDBJ whole genome shotgun (WGS) entry which is preliminary data.</text>
</comment>
<feature type="domain" description="GST N-terminal" evidence="1">
    <location>
        <begin position="40"/>
        <end position="142"/>
    </location>
</feature>
<dbReference type="AlphaFoldDB" id="A0A8J2LUE4"/>
<dbReference type="Pfam" id="PF02798">
    <property type="entry name" value="GST_N"/>
    <property type="match status" value="3"/>
</dbReference>
<protein>
    <recommendedName>
        <fullName evidence="1">GST N-terminal domain-containing protein</fullName>
    </recommendedName>
</protein>